<dbReference type="Proteomes" id="UP000811619">
    <property type="component" value="Unassembled WGS sequence"/>
</dbReference>
<dbReference type="AlphaFoldDB" id="A0A8K0J1F8"/>
<evidence type="ECO:0000313" key="2">
    <source>
        <dbReference type="EMBL" id="KAG5916055.1"/>
    </source>
</evidence>
<keyword evidence="3" id="KW-1185">Reference proteome</keyword>
<evidence type="ECO:0000313" key="3">
    <source>
        <dbReference type="Proteomes" id="UP000811619"/>
    </source>
</evidence>
<gene>
    <name evidence="2" type="ORF">E4U42_007815</name>
</gene>
<evidence type="ECO:0000256" key="1">
    <source>
        <dbReference type="SAM" id="MobiDB-lite"/>
    </source>
</evidence>
<feature type="region of interest" description="Disordered" evidence="1">
    <location>
        <begin position="282"/>
        <end position="377"/>
    </location>
</feature>
<organism evidence="2 3">
    <name type="scientific">Claviceps africana</name>
    <dbReference type="NCBI Taxonomy" id="83212"/>
    <lineage>
        <taxon>Eukaryota</taxon>
        <taxon>Fungi</taxon>
        <taxon>Dikarya</taxon>
        <taxon>Ascomycota</taxon>
        <taxon>Pezizomycotina</taxon>
        <taxon>Sordariomycetes</taxon>
        <taxon>Hypocreomycetidae</taxon>
        <taxon>Hypocreales</taxon>
        <taxon>Clavicipitaceae</taxon>
        <taxon>Claviceps</taxon>
    </lineage>
</organism>
<name>A0A8K0J1F8_9HYPO</name>
<comment type="caution">
    <text evidence="2">The sequence shown here is derived from an EMBL/GenBank/DDBJ whole genome shotgun (WGS) entry which is preliminary data.</text>
</comment>
<dbReference type="OrthoDB" id="5383784at2759"/>
<reference evidence="2" key="1">
    <citation type="journal article" date="2020" name="bioRxiv">
        <title>Whole genome comparisons of ergot fungi reveals the divergence and evolution of species within the genus Claviceps are the result of varying mechanisms driving genome evolution and host range expansion.</title>
        <authorList>
            <person name="Wyka S.A."/>
            <person name="Mondo S.J."/>
            <person name="Liu M."/>
            <person name="Dettman J."/>
            <person name="Nalam V."/>
            <person name="Broders K.D."/>
        </authorList>
    </citation>
    <scope>NUCLEOTIDE SEQUENCE</scope>
    <source>
        <strain evidence="2">CCC 489</strain>
    </source>
</reference>
<feature type="compositionally biased region" description="Low complexity" evidence="1">
    <location>
        <begin position="305"/>
        <end position="316"/>
    </location>
</feature>
<accession>A0A8K0J1F8</accession>
<feature type="compositionally biased region" description="Basic and acidic residues" evidence="1">
    <location>
        <begin position="36"/>
        <end position="47"/>
    </location>
</feature>
<proteinExistence type="predicted"/>
<feature type="compositionally biased region" description="Pro residues" evidence="1">
    <location>
        <begin position="283"/>
        <end position="304"/>
    </location>
</feature>
<dbReference type="EMBL" id="SRPY01000925">
    <property type="protein sequence ID" value="KAG5916055.1"/>
    <property type="molecule type" value="Genomic_DNA"/>
</dbReference>
<protein>
    <submittedName>
        <fullName evidence="2">Uncharacterized protein</fullName>
    </submittedName>
</protein>
<feature type="region of interest" description="Disordered" evidence="1">
    <location>
        <begin position="389"/>
        <end position="418"/>
    </location>
</feature>
<feature type="region of interest" description="Disordered" evidence="1">
    <location>
        <begin position="1"/>
        <end position="47"/>
    </location>
</feature>
<sequence>MGMQGPLTAQALGRSPYDDVVDGEGQDDSRQPMQQYDHRGRPINPDTKRLNRDIIRAHNEVMLVIGVAEPEKPWPGAEATSKRIHELHEDGIGFRLGSISRTCVAPVGILGVLGLRQRILIYKRYSHIPFWGLFKQARTNFSIPRDLLAGAPSSLAICYVEEQLLPALLMKSIDSQVACRIIRQVWSYVKAHLEIHVVLQRMGIISGNLWFPQPSFFIPFTEASPIPRPPPLRDYTIPSLLSWVGGAVVSSTPFLVWVMTQRMLKDFAFALTPLIYSKLPSTIPDPAPSRPPRHPPSPPPPPPSNHTSLPSPNTSPEPSNARCETSQEELESASNPLPERNDETALPTQSGPETLRRASVLSTRGDEYPSDDEENEGVSATLISFDVEASESQDAPPGLWSAELRPSAGPDTRSGTSQQPIYMDTMLTRLPPLVAASIFADAAMRVLMAPFEATALRLLAQMFRLRQGLPCRDLFNLNFLDGVTGTWLVNFLGTELLNLALSSEMWAAFAFCCRWNHMSEDEWREQEWQRP</sequence>